<dbReference type="GO" id="GO:0001508">
    <property type="term" value="P:action potential"/>
    <property type="evidence" value="ECO:0007669"/>
    <property type="project" value="TreeGrafter"/>
</dbReference>
<keyword evidence="12" id="KW-1185">Reference proteome</keyword>
<dbReference type="InterPro" id="IPR013099">
    <property type="entry name" value="K_chnl_dom"/>
</dbReference>
<feature type="transmembrane region" description="Helical" evidence="9">
    <location>
        <begin position="60"/>
        <end position="81"/>
    </location>
</feature>
<dbReference type="EMBL" id="JADKPO010000001">
    <property type="protein sequence ID" value="MBF4766381.1"/>
    <property type="molecule type" value="Genomic_DNA"/>
</dbReference>
<feature type="transmembrane region" description="Helical" evidence="9">
    <location>
        <begin position="35"/>
        <end position="53"/>
    </location>
</feature>
<dbReference type="GO" id="GO:0005249">
    <property type="term" value="F:voltage-gated potassium channel activity"/>
    <property type="evidence" value="ECO:0007669"/>
    <property type="project" value="InterPro"/>
</dbReference>
<comment type="subcellular location">
    <subcellularLocation>
        <location evidence="1">Membrane</location>
        <topology evidence="1">Multi-pass membrane protein</topology>
    </subcellularLocation>
</comment>
<protein>
    <submittedName>
        <fullName evidence="11">Two pore domain potassium channel family protein</fullName>
    </submittedName>
</protein>
<dbReference type="AlphaFoldDB" id="A0A930VIS4"/>
<feature type="transmembrane region" description="Helical" evidence="9">
    <location>
        <begin position="136"/>
        <end position="156"/>
    </location>
</feature>
<dbReference type="Proteomes" id="UP000660668">
    <property type="component" value="Unassembled WGS sequence"/>
</dbReference>
<dbReference type="Pfam" id="PF07885">
    <property type="entry name" value="Ion_trans_2"/>
    <property type="match status" value="1"/>
</dbReference>
<reference evidence="11" key="1">
    <citation type="submission" date="2020-11" db="EMBL/GenBank/DDBJ databases">
        <title>Nocardioides cynanchi sp. nov., isolated from soil of rhizosphere of Cynanchum wilfordii.</title>
        <authorList>
            <person name="Lee J.-S."/>
            <person name="Suh M.K."/>
            <person name="Kim J.-S."/>
        </authorList>
    </citation>
    <scope>NUCLEOTIDE SEQUENCE</scope>
    <source>
        <strain evidence="11">KCTC 19276</strain>
    </source>
</reference>
<dbReference type="Gene3D" id="1.20.5.110">
    <property type="match status" value="1"/>
</dbReference>
<evidence type="ECO:0000256" key="4">
    <source>
        <dbReference type="ARBA" id="ARBA00022989"/>
    </source>
</evidence>
<comment type="caution">
    <text evidence="11">The sequence shown here is derived from an EMBL/GenBank/DDBJ whole genome shotgun (WGS) entry which is preliminary data.</text>
</comment>
<dbReference type="PRINTS" id="PR00169">
    <property type="entry name" value="KCHANNEL"/>
</dbReference>
<evidence type="ECO:0000256" key="1">
    <source>
        <dbReference type="ARBA" id="ARBA00004141"/>
    </source>
</evidence>
<evidence type="ECO:0000259" key="10">
    <source>
        <dbReference type="Pfam" id="PF07885"/>
    </source>
</evidence>
<evidence type="ECO:0000256" key="8">
    <source>
        <dbReference type="SAM" id="Coils"/>
    </source>
</evidence>
<gene>
    <name evidence="11" type="ORF">ISU10_01210</name>
</gene>
<evidence type="ECO:0000256" key="5">
    <source>
        <dbReference type="ARBA" id="ARBA00023065"/>
    </source>
</evidence>
<keyword evidence="5" id="KW-0406">Ion transport</keyword>
<feature type="domain" description="Potassium channel" evidence="10">
    <location>
        <begin position="156"/>
        <end position="223"/>
    </location>
</feature>
<dbReference type="PANTHER" id="PTHR11537:SF254">
    <property type="entry name" value="POTASSIUM VOLTAGE-GATED CHANNEL PROTEIN SHAB"/>
    <property type="match status" value="1"/>
</dbReference>
<evidence type="ECO:0000256" key="2">
    <source>
        <dbReference type="ARBA" id="ARBA00022448"/>
    </source>
</evidence>
<organism evidence="11 12">
    <name type="scientific">Nocardioides agariphilus</name>
    <dbReference type="NCBI Taxonomy" id="433664"/>
    <lineage>
        <taxon>Bacteria</taxon>
        <taxon>Bacillati</taxon>
        <taxon>Actinomycetota</taxon>
        <taxon>Actinomycetes</taxon>
        <taxon>Propionibacteriales</taxon>
        <taxon>Nocardioidaceae</taxon>
        <taxon>Nocardioides</taxon>
    </lineage>
</organism>
<dbReference type="InterPro" id="IPR028325">
    <property type="entry name" value="VG_K_chnl"/>
</dbReference>
<name>A0A930VIS4_9ACTN</name>
<feature type="transmembrane region" description="Helical" evidence="9">
    <location>
        <begin position="198"/>
        <end position="223"/>
    </location>
</feature>
<accession>A0A930VIS4</accession>
<keyword evidence="3 9" id="KW-0812">Transmembrane</keyword>
<dbReference type="SUPFAM" id="SSF81324">
    <property type="entry name" value="Voltage-gated potassium channels"/>
    <property type="match status" value="1"/>
</dbReference>
<evidence type="ECO:0000313" key="11">
    <source>
        <dbReference type="EMBL" id="MBF4766381.1"/>
    </source>
</evidence>
<dbReference type="GO" id="GO:0008076">
    <property type="term" value="C:voltage-gated potassium channel complex"/>
    <property type="evidence" value="ECO:0007669"/>
    <property type="project" value="InterPro"/>
</dbReference>
<evidence type="ECO:0000256" key="3">
    <source>
        <dbReference type="ARBA" id="ARBA00022692"/>
    </source>
</evidence>
<sequence length="259" mass="28479">MRNAAATANRLRLRLTARILPYGGRVTTWERRTEWPLTIAAVVFLGAYAWPILDPGLPDVLATTCATITWVVWALFAADYVARVSLADDRVSWVVRHPLELFVLVLPMFRPLRALRLVTLLRVLNRSAAGNLSGRVAIYVTAGSSLIAFIAALAALEAERDADGALITSFGDAMWWACTTMTTVGYGDTYPVTTTGRFIGVGLMIGGIALLGTVTATFASWLVNAVRDEQEATEDELDDVQAQLRVVREQLDRLLEERR</sequence>
<dbReference type="Gene3D" id="1.10.287.70">
    <property type="match status" value="1"/>
</dbReference>
<keyword evidence="7 11" id="KW-0407">Ion channel</keyword>
<evidence type="ECO:0000256" key="6">
    <source>
        <dbReference type="ARBA" id="ARBA00023136"/>
    </source>
</evidence>
<evidence type="ECO:0000313" key="12">
    <source>
        <dbReference type="Proteomes" id="UP000660668"/>
    </source>
</evidence>
<keyword evidence="6 9" id="KW-0472">Membrane</keyword>
<keyword evidence="4 9" id="KW-1133">Transmembrane helix</keyword>
<dbReference type="PANTHER" id="PTHR11537">
    <property type="entry name" value="VOLTAGE-GATED POTASSIUM CHANNEL"/>
    <property type="match status" value="1"/>
</dbReference>
<evidence type="ECO:0000256" key="7">
    <source>
        <dbReference type="ARBA" id="ARBA00023303"/>
    </source>
</evidence>
<keyword evidence="8" id="KW-0175">Coiled coil</keyword>
<keyword evidence="2" id="KW-0813">Transport</keyword>
<proteinExistence type="predicted"/>
<evidence type="ECO:0000256" key="9">
    <source>
        <dbReference type="SAM" id="Phobius"/>
    </source>
</evidence>
<feature type="coiled-coil region" evidence="8">
    <location>
        <begin position="223"/>
        <end position="257"/>
    </location>
</feature>